<feature type="non-terminal residue" evidence="1">
    <location>
        <position position="1"/>
    </location>
</feature>
<accession>X0UQC4</accession>
<dbReference type="AlphaFoldDB" id="X0UQC4"/>
<evidence type="ECO:0000313" key="1">
    <source>
        <dbReference type="EMBL" id="GAG02473.1"/>
    </source>
</evidence>
<sequence length="86" mass="10250">DLPDVGDILDRKERFIVKKTTVLKCKKCSIKYSREFKEGDYIFKKIDDEECKECHLSKVLEVEEIYSEWIDPKKIELKSSRSKYKG</sequence>
<reference evidence="1" key="1">
    <citation type="journal article" date="2014" name="Front. Microbiol.">
        <title>High frequency of phylogenetically diverse reductive dehalogenase-homologous genes in deep subseafloor sedimentary metagenomes.</title>
        <authorList>
            <person name="Kawai M."/>
            <person name="Futagami T."/>
            <person name="Toyoda A."/>
            <person name="Takaki Y."/>
            <person name="Nishi S."/>
            <person name="Hori S."/>
            <person name="Arai W."/>
            <person name="Tsubouchi T."/>
            <person name="Morono Y."/>
            <person name="Uchiyama I."/>
            <person name="Ito T."/>
            <person name="Fujiyama A."/>
            <person name="Inagaki F."/>
            <person name="Takami H."/>
        </authorList>
    </citation>
    <scope>NUCLEOTIDE SEQUENCE</scope>
    <source>
        <strain evidence="1">Expedition CK06-06</strain>
    </source>
</reference>
<protein>
    <submittedName>
        <fullName evidence="1">Uncharacterized protein</fullName>
    </submittedName>
</protein>
<comment type="caution">
    <text evidence="1">The sequence shown here is derived from an EMBL/GenBank/DDBJ whole genome shotgun (WGS) entry which is preliminary data.</text>
</comment>
<organism evidence="1">
    <name type="scientific">marine sediment metagenome</name>
    <dbReference type="NCBI Taxonomy" id="412755"/>
    <lineage>
        <taxon>unclassified sequences</taxon>
        <taxon>metagenomes</taxon>
        <taxon>ecological metagenomes</taxon>
    </lineage>
</organism>
<gene>
    <name evidence="1" type="ORF">S01H1_39993</name>
</gene>
<proteinExistence type="predicted"/>
<name>X0UQC4_9ZZZZ</name>
<dbReference type="EMBL" id="BARS01025291">
    <property type="protein sequence ID" value="GAG02473.1"/>
    <property type="molecule type" value="Genomic_DNA"/>
</dbReference>